<dbReference type="InterPro" id="IPR000801">
    <property type="entry name" value="Esterase-like"/>
</dbReference>
<dbReference type="EMBL" id="JBHSNC010000013">
    <property type="protein sequence ID" value="MFC5528844.1"/>
    <property type="molecule type" value="Genomic_DNA"/>
</dbReference>
<comment type="caution">
    <text evidence="1">The sequence shown here is derived from an EMBL/GenBank/DDBJ whole genome shotgun (WGS) entry which is preliminary data.</text>
</comment>
<dbReference type="Gene3D" id="3.40.50.1820">
    <property type="entry name" value="alpha/beta hydrolase"/>
    <property type="match status" value="1"/>
</dbReference>
<dbReference type="Proteomes" id="UP001596108">
    <property type="component" value="Unassembled WGS sequence"/>
</dbReference>
<dbReference type="PANTHER" id="PTHR48098:SF1">
    <property type="entry name" value="DIACYLGLYCEROL ACYLTRANSFERASE_MYCOLYLTRANSFERASE AG85A"/>
    <property type="match status" value="1"/>
</dbReference>
<name>A0ABW0QX31_9BACL</name>
<dbReference type="PANTHER" id="PTHR48098">
    <property type="entry name" value="ENTEROCHELIN ESTERASE-RELATED"/>
    <property type="match status" value="1"/>
</dbReference>
<keyword evidence="2" id="KW-1185">Reference proteome</keyword>
<dbReference type="GO" id="GO:0016787">
    <property type="term" value="F:hydrolase activity"/>
    <property type="evidence" value="ECO:0007669"/>
    <property type="project" value="UniProtKB-KW"/>
</dbReference>
<dbReference type="PROSITE" id="PS51257">
    <property type="entry name" value="PROKAR_LIPOPROTEIN"/>
    <property type="match status" value="1"/>
</dbReference>
<accession>A0ABW0QX31</accession>
<evidence type="ECO:0000313" key="2">
    <source>
        <dbReference type="Proteomes" id="UP001596108"/>
    </source>
</evidence>
<organism evidence="1 2">
    <name type="scientific">Cohnella yongneupensis</name>
    <dbReference type="NCBI Taxonomy" id="425006"/>
    <lineage>
        <taxon>Bacteria</taxon>
        <taxon>Bacillati</taxon>
        <taxon>Bacillota</taxon>
        <taxon>Bacilli</taxon>
        <taxon>Bacillales</taxon>
        <taxon>Paenibacillaceae</taxon>
        <taxon>Cohnella</taxon>
    </lineage>
</organism>
<dbReference type="InterPro" id="IPR029058">
    <property type="entry name" value="AB_hydrolase_fold"/>
</dbReference>
<reference evidence="2" key="1">
    <citation type="journal article" date="2019" name="Int. J. Syst. Evol. Microbiol.">
        <title>The Global Catalogue of Microorganisms (GCM) 10K type strain sequencing project: providing services to taxonomists for standard genome sequencing and annotation.</title>
        <authorList>
            <consortium name="The Broad Institute Genomics Platform"/>
            <consortium name="The Broad Institute Genome Sequencing Center for Infectious Disease"/>
            <person name="Wu L."/>
            <person name="Ma J."/>
        </authorList>
    </citation>
    <scope>NUCLEOTIDE SEQUENCE [LARGE SCALE GENOMIC DNA]</scope>
    <source>
        <strain evidence="2">CGMCC 1.18578</strain>
    </source>
</reference>
<keyword evidence="1" id="KW-0378">Hydrolase</keyword>
<evidence type="ECO:0000313" key="1">
    <source>
        <dbReference type="EMBL" id="MFC5528844.1"/>
    </source>
</evidence>
<gene>
    <name evidence="1" type="ORF">ACFPQ4_05155</name>
</gene>
<dbReference type="SUPFAM" id="SSF53474">
    <property type="entry name" value="alpha/beta-Hydrolases"/>
    <property type="match status" value="1"/>
</dbReference>
<proteinExistence type="predicted"/>
<sequence length="320" mass="34668">MKAIIVAGLFGIISFFALGGCNSGTSEPSLSVANLSASPIAAPAPSTSPSASTPPSVITAHSQIDQVSFHSAALGSEMNLSVYLPPGYSEDVRYPVLYMLYGYGGNHDSWFTYLNINTVADQLIQEDRIHPVIIVSPDYGNSFGVNTKVGEGHDPGGVSIGPYEDYLIQDVISYVDGHYSTQASKEARYVGGASMGGYAALYLGFKHPELFSKIGAHSAAIWTYTPTDEFTDQRDWLYAAGMRRDERDPFKLASADKLKGMKVYLDAGEDDALAEKDKSLYDLLLTMNVDAKWVLSPGGHTVSYWSGQLSNYMLFYAGKE</sequence>
<dbReference type="Pfam" id="PF00756">
    <property type="entry name" value="Esterase"/>
    <property type="match status" value="1"/>
</dbReference>
<dbReference type="InterPro" id="IPR050583">
    <property type="entry name" value="Mycobacterial_A85_antigen"/>
</dbReference>
<dbReference type="RefSeq" id="WP_378110710.1">
    <property type="nucleotide sequence ID" value="NZ_JBHSNC010000013.1"/>
</dbReference>
<protein>
    <submittedName>
        <fullName evidence="1">Alpha/beta hydrolase</fullName>
    </submittedName>
</protein>